<name>A0ABR2HCK7_9EUKA</name>
<dbReference type="Proteomes" id="UP001470230">
    <property type="component" value="Unassembled WGS sequence"/>
</dbReference>
<evidence type="ECO:0000313" key="2">
    <source>
        <dbReference type="Proteomes" id="UP001470230"/>
    </source>
</evidence>
<proteinExistence type="predicted"/>
<comment type="caution">
    <text evidence="1">The sequence shown here is derived from an EMBL/GenBank/DDBJ whole genome shotgun (WGS) entry which is preliminary data.</text>
</comment>
<sequence length="127" mass="14355">MAHVFAKIHERWKLCERNNAFNGRQIKESVMKAMSENKKNSRESFMTHVVNINNRAKYIQKENPNICNVLEAVSDATSTSVEGLSLGSLILMACEIPYAATDSIHLFTPPPEQQNTQINQNKPNLPE</sequence>
<gene>
    <name evidence="1" type="ORF">M9Y10_024300</name>
</gene>
<keyword evidence="2" id="KW-1185">Reference proteome</keyword>
<accession>A0ABR2HCK7</accession>
<evidence type="ECO:0000313" key="1">
    <source>
        <dbReference type="EMBL" id="KAK8844442.1"/>
    </source>
</evidence>
<dbReference type="EMBL" id="JAPFFF010000032">
    <property type="protein sequence ID" value="KAK8844442.1"/>
    <property type="molecule type" value="Genomic_DNA"/>
</dbReference>
<protein>
    <submittedName>
        <fullName evidence="1">Uncharacterized protein</fullName>
    </submittedName>
</protein>
<organism evidence="1 2">
    <name type="scientific">Tritrichomonas musculus</name>
    <dbReference type="NCBI Taxonomy" id="1915356"/>
    <lineage>
        <taxon>Eukaryota</taxon>
        <taxon>Metamonada</taxon>
        <taxon>Parabasalia</taxon>
        <taxon>Tritrichomonadida</taxon>
        <taxon>Tritrichomonadidae</taxon>
        <taxon>Tritrichomonas</taxon>
    </lineage>
</organism>
<reference evidence="1 2" key="1">
    <citation type="submission" date="2024-04" db="EMBL/GenBank/DDBJ databases">
        <title>Tritrichomonas musculus Genome.</title>
        <authorList>
            <person name="Alves-Ferreira E."/>
            <person name="Grigg M."/>
            <person name="Lorenzi H."/>
            <person name="Galac M."/>
        </authorList>
    </citation>
    <scope>NUCLEOTIDE SEQUENCE [LARGE SCALE GENOMIC DNA]</scope>
    <source>
        <strain evidence="1 2">EAF2021</strain>
    </source>
</reference>